<protein>
    <submittedName>
        <fullName evidence="2">Transposase</fullName>
    </submittedName>
</protein>
<dbReference type="InterPro" id="IPR052909">
    <property type="entry name" value="Transposase_6_like"/>
</dbReference>
<proteinExistence type="predicted"/>
<keyword evidence="3" id="KW-1185">Reference proteome</keyword>
<dbReference type="EMBL" id="LPXO01000015">
    <property type="protein sequence ID" value="KUF09207.1"/>
    <property type="molecule type" value="Genomic_DNA"/>
</dbReference>
<evidence type="ECO:0000313" key="2">
    <source>
        <dbReference type="EMBL" id="KUF09207.1"/>
    </source>
</evidence>
<reference evidence="2 3" key="1">
    <citation type="submission" date="2015-12" db="EMBL/GenBank/DDBJ databases">
        <authorList>
            <person name="Shamseldin A."/>
            <person name="Moawad H."/>
            <person name="Abd El-Rahim W.M."/>
            <person name="Sadowsky M.J."/>
        </authorList>
    </citation>
    <scope>NUCLEOTIDE SEQUENCE [LARGE SCALE GENOMIC DNA]</scope>
    <source>
        <strain evidence="2 3">SJ5A-1</strain>
    </source>
</reference>
<dbReference type="Pfam" id="PF13340">
    <property type="entry name" value="DUF4096"/>
    <property type="match status" value="1"/>
</dbReference>
<dbReference type="PANTHER" id="PTHR46637:SF1">
    <property type="entry name" value="BLL5188 PROTEIN"/>
    <property type="match status" value="1"/>
</dbReference>
<evidence type="ECO:0000259" key="1">
    <source>
        <dbReference type="Pfam" id="PF13340"/>
    </source>
</evidence>
<dbReference type="InterPro" id="IPR025161">
    <property type="entry name" value="IS402-like_dom"/>
</dbReference>
<gene>
    <name evidence="2" type="ORF">AVJ23_18290</name>
</gene>
<dbReference type="STRING" id="1685382.AVJ23_18290"/>
<name>A0A0W7WFG6_9RHOB</name>
<accession>A0A0W7WFG6</accession>
<dbReference type="Proteomes" id="UP000054396">
    <property type="component" value="Unassembled WGS sequence"/>
</dbReference>
<organism evidence="2 3">
    <name type="scientific">Pseudoponticoccus marisrubri</name>
    <dbReference type="NCBI Taxonomy" id="1685382"/>
    <lineage>
        <taxon>Bacteria</taxon>
        <taxon>Pseudomonadati</taxon>
        <taxon>Pseudomonadota</taxon>
        <taxon>Alphaproteobacteria</taxon>
        <taxon>Rhodobacterales</taxon>
        <taxon>Roseobacteraceae</taxon>
        <taxon>Pseudoponticoccus</taxon>
    </lineage>
</organism>
<comment type="caution">
    <text evidence="2">The sequence shown here is derived from an EMBL/GenBank/DDBJ whole genome shotgun (WGS) entry which is preliminary data.</text>
</comment>
<sequence length="116" mass="13033">MSDLFCLTDAQMARLVPFFPKPHGLPRVDDRRVLSGIIFINRNGLRWRDAPSAYGPHKTLYSRWKRWSENGIFARMMAGLAAEHGEEKTVMIDATYLKAHRTATSMAAKKKGGAVA</sequence>
<dbReference type="AlphaFoldDB" id="A0A0W7WFG6"/>
<evidence type="ECO:0000313" key="3">
    <source>
        <dbReference type="Proteomes" id="UP000054396"/>
    </source>
</evidence>
<dbReference type="PANTHER" id="PTHR46637">
    <property type="entry name" value="TIS1421-TRANSPOSASE PROTEIN A"/>
    <property type="match status" value="1"/>
</dbReference>
<feature type="domain" description="Insertion element IS402-like" evidence="1">
    <location>
        <begin position="7"/>
        <end position="77"/>
    </location>
</feature>